<protein>
    <recommendedName>
        <fullName evidence="3">Response regulatory domain-containing protein</fullName>
    </recommendedName>
</protein>
<keyword evidence="2" id="KW-1185">Reference proteome</keyword>
<sequence>MTPTSLKILVFVSEYFIALDIQRALAEMPESHVDIVQRHDIADALAAQPFDLAVIGLSKDLQENAKNAAAVERSGGALVFTSGFSPDSLPLAGSAPWPIVEIPFVDEALHHAASQALKLRSQLNDKKA</sequence>
<proteinExistence type="predicted"/>
<reference evidence="1 2" key="1">
    <citation type="submission" date="2021-03" db="EMBL/GenBank/DDBJ databases">
        <title>Genomic Encyclopedia of Type Strains, Phase IV (KMG-IV): sequencing the most valuable type-strain genomes for metagenomic binning, comparative biology and taxonomic classification.</title>
        <authorList>
            <person name="Goeker M."/>
        </authorList>
    </citation>
    <scope>NUCLEOTIDE SEQUENCE [LARGE SCALE GENOMIC DNA]</scope>
    <source>
        <strain evidence="1 2">DSM 21600</strain>
    </source>
</reference>
<organism evidence="1 2">
    <name type="scientific">Rhizobium halophytocola</name>
    <dbReference type="NCBI Taxonomy" id="735519"/>
    <lineage>
        <taxon>Bacteria</taxon>
        <taxon>Pseudomonadati</taxon>
        <taxon>Pseudomonadota</taxon>
        <taxon>Alphaproteobacteria</taxon>
        <taxon>Hyphomicrobiales</taxon>
        <taxon>Rhizobiaceae</taxon>
        <taxon>Rhizobium/Agrobacterium group</taxon>
        <taxon>Rhizobium</taxon>
    </lineage>
</organism>
<comment type="caution">
    <text evidence="1">The sequence shown here is derived from an EMBL/GenBank/DDBJ whole genome shotgun (WGS) entry which is preliminary data.</text>
</comment>
<accession>A0ABS4E0G6</accession>
<dbReference type="EMBL" id="JAGGJU010000007">
    <property type="protein sequence ID" value="MBP1851433.1"/>
    <property type="molecule type" value="Genomic_DNA"/>
</dbReference>
<evidence type="ECO:0000313" key="1">
    <source>
        <dbReference type="EMBL" id="MBP1851433.1"/>
    </source>
</evidence>
<dbReference type="Gene3D" id="3.40.50.2300">
    <property type="match status" value="1"/>
</dbReference>
<dbReference type="Proteomes" id="UP000759443">
    <property type="component" value="Unassembled WGS sequence"/>
</dbReference>
<name>A0ABS4E0G6_9HYPH</name>
<evidence type="ECO:0000313" key="2">
    <source>
        <dbReference type="Proteomes" id="UP000759443"/>
    </source>
</evidence>
<evidence type="ECO:0008006" key="3">
    <source>
        <dbReference type="Google" id="ProtNLM"/>
    </source>
</evidence>
<dbReference type="RefSeq" id="WP_209946142.1">
    <property type="nucleotide sequence ID" value="NZ_JAGGJU010000007.1"/>
</dbReference>
<gene>
    <name evidence="1" type="ORF">J2Z17_002878</name>
</gene>